<feature type="transmembrane region" description="Helical" evidence="5">
    <location>
        <begin position="212"/>
        <end position="231"/>
    </location>
</feature>
<feature type="transmembrane region" description="Helical" evidence="5">
    <location>
        <begin position="69"/>
        <end position="90"/>
    </location>
</feature>
<dbReference type="PANTHER" id="PTHR32322:SF2">
    <property type="entry name" value="EAMA DOMAIN-CONTAINING PROTEIN"/>
    <property type="match status" value="1"/>
</dbReference>
<feature type="transmembrane region" description="Helical" evidence="5">
    <location>
        <begin position="9"/>
        <end position="29"/>
    </location>
</feature>
<dbReference type="InterPro" id="IPR037185">
    <property type="entry name" value="EmrE-like"/>
</dbReference>
<reference evidence="7" key="1">
    <citation type="submission" date="2016-10" db="EMBL/GenBank/DDBJ databases">
        <title>Sequence of Gallionella enrichment culture.</title>
        <authorList>
            <person name="Poehlein A."/>
            <person name="Muehling M."/>
            <person name="Daniel R."/>
        </authorList>
    </citation>
    <scope>NUCLEOTIDE SEQUENCE</scope>
</reference>
<feature type="transmembrane region" description="Helical" evidence="5">
    <location>
        <begin position="128"/>
        <end position="148"/>
    </location>
</feature>
<dbReference type="GO" id="GO:0016020">
    <property type="term" value="C:membrane"/>
    <property type="evidence" value="ECO:0007669"/>
    <property type="project" value="UniProtKB-SubCell"/>
</dbReference>
<feature type="transmembrane region" description="Helical" evidence="5">
    <location>
        <begin position="180"/>
        <end position="200"/>
    </location>
</feature>
<evidence type="ECO:0000313" key="7">
    <source>
        <dbReference type="EMBL" id="OIR09947.1"/>
    </source>
</evidence>
<dbReference type="EMBL" id="MLJW01000024">
    <property type="protein sequence ID" value="OIR09947.1"/>
    <property type="molecule type" value="Genomic_DNA"/>
</dbReference>
<evidence type="ECO:0000256" key="2">
    <source>
        <dbReference type="ARBA" id="ARBA00022692"/>
    </source>
</evidence>
<dbReference type="Gene3D" id="1.10.3730.20">
    <property type="match status" value="1"/>
</dbReference>
<gene>
    <name evidence="7" type="ORF">GALL_78690</name>
</gene>
<evidence type="ECO:0000256" key="5">
    <source>
        <dbReference type="SAM" id="Phobius"/>
    </source>
</evidence>
<sequence length="295" mass="30988">MPHPSPTQGYLLALLIVVIWSGFVLVARMGGVSPLTPYDVVAIRLGTAFLIVLPLARRHASRPLFAPRPLALAATGGLGYTLLAFAGFHLAPASHAAVLLSGFQPFAVTLFCWLVLGERPSSRRSFGILLIAAGAALLGARIVRAGAGDWPGDLLFIGASLCLAFYTVLARHWRIGPWAVTVNVGLLSALIYLPVYVLALPKGLARAGWGDIALQAAYQGVLAAVLQTAIYMRAVQILGPSRMSMLVALVPPLAALGAALFLHEPLTATILSSLTLVFLGVVVGNKAPRLVPKEA</sequence>
<comment type="caution">
    <text evidence="7">The sequence shown here is derived from an EMBL/GenBank/DDBJ whole genome shotgun (WGS) entry which is preliminary data.</text>
</comment>
<dbReference type="SUPFAM" id="SSF103481">
    <property type="entry name" value="Multidrug resistance efflux transporter EmrE"/>
    <property type="match status" value="2"/>
</dbReference>
<evidence type="ECO:0000259" key="6">
    <source>
        <dbReference type="Pfam" id="PF00892"/>
    </source>
</evidence>
<dbReference type="PANTHER" id="PTHR32322">
    <property type="entry name" value="INNER MEMBRANE TRANSPORTER"/>
    <property type="match status" value="1"/>
</dbReference>
<keyword evidence="3 5" id="KW-1133">Transmembrane helix</keyword>
<keyword evidence="2 5" id="KW-0812">Transmembrane</keyword>
<accession>A0A1J5SPP7</accession>
<evidence type="ECO:0000256" key="3">
    <source>
        <dbReference type="ARBA" id="ARBA00022989"/>
    </source>
</evidence>
<dbReference type="InterPro" id="IPR050638">
    <property type="entry name" value="AA-Vitamin_Transporters"/>
</dbReference>
<evidence type="ECO:0000256" key="4">
    <source>
        <dbReference type="ARBA" id="ARBA00023136"/>
    </source>
</evidence>
<feature type="transmembrane region" description="Helical" evidence="5">
    <location>
        <begin position="268"/>
        <end position="285"/>
    </location>
</feature>
<feature type="domain" description="EamA" evidence="6">
    <location>
        <begin position="151"/>
        <end position="283"/>
    </location>
</feature>
<feature type="transmembrane region" description="Helical" evidence="5">
    <location>
        <begin position="96"/>
        <end position="116"/>
    </location>
</feature>
<feature type="transmembrane region" description="Helical" evidence="5">
    <location>
        <begin position="41"/>
        <end position="57"/>
    </location>
</feature>
<name>A0A1J5SPP7_9ZZZZ</name>
<keyword evidence="4 5" id="KW-0472">Membrane</keyword>
<feature type="transmembrane region" description="Helical" evidence="5">
    <location>
        <begin position="154"/>
        <end position="173"/>
    </location>
</feature>
<proteinExistence type="predicted"/>
<feature type="transmembrane region" description="Helical" evidence="5">
    <location>
        <begin position="243"/>
        <end position="262"/>
    </location>
</feature>
<comment type="subcellular location">
    <subcellularLocation>
        <location evidence="1">Membrane</location>
        <topology evidence="1">Multi-pass membrane protein</topology>
    </subcellularLocation>
</comment>
<dbReference type="InterPro" id="IPR000620">
    <property type="entry name" value="EamA_dom"/>
</dbReference>
<dbReference type="Pfam" id="PF00892">
    <property type="entry name" value="EamA"/>
    <property type="match status" value="2"/>
</dbReference>
<organism evidence="7">
    <name type="scientific">mine drainage metagenome</name>
    <dbReference type="NCBI Taxonomy" id="410659"/>
    <lineage>
        <taxon>unclassified sequences</taxon>
        <taxon>metagenomes</taxon>
        <taxon>ecological metagenomes</taxon>
    </lineage>
</organism>
<protein>
    <submittedName>
        <fullName evidence="7">EamA-like transporter family protein</fullName>
    </submittedName>
</protein>
<dbReference type="AlphaFoldDB" id="A0A1J5SPP7"/>
<feature type="domain" description="EamA" evidence="6">
    <location>
        <begin position="9"/>
        <end position="138"/>
    </location>
</feature>
<evidence type="ECO:0000256" key="1">
    <source>
        <dbReference type="ARBA" id="ARBA00004141"/>
    </source>
</evidence>